<gene>
    <name evidence="1" type="ORF">NSPZN2_10264</name>
</gene>
<comment type="caution">
    <text evidence="1">The sequence shown here is derived from an EMBL/GenBank/DDBJ whole genome shotgun (WGS) entry which is preliminary data.</text>
</comment>
<name>A0ABN7KGI3_9BACT</name>
<proteinExistence type="predicted"/>
<dbReference type="EMBL" id="CAJNBJ010000001">
    <property type="protein sequence ID" value="CAE6691952.1"/>
    <property type="molecule type" value="Genomic_DNA"/>
</dbReference>
<dbReference type="Proteomes" id="UP000675880">
    <property type="component" value="Unassembled WGS sequence"/>
</dbReference>
<reference evidence="1 2" key="1">
    <citation type="submission" date="2021-02" db="EMBL/GenBank/DDBJ databases">
        <authorList>
            <person name="Han P."/>
        </authorList>
    </citation>
    <scope>NUCLEOTIDE SEQUENCE [LARGE SCALE GENOMIC DNA]</scope>
    <source>
        <strain evidence="1">Candidatus Nitrospira sp. ZN2</strain>
    </source>
</reference>
<accession>A0ABN7KGI3</accession>
<keyword evidence="2" id="KW-1185">Reference proteome</keyword>
<sequence>MHSDQLLVQGVSDQFSGRPHAELDEEARAVRAHGLDAQVQVFGDFRQAATLGDPLKDFYFSIRQSGRQPVRVRNGSGGECILLLRVDLGRWGIAAAAQNARNRRAEFLWACFLRQVAEGTGSNGTRRVMFFGVDADNQHRQGWLHRLEYAQDLEAWHVGQVQVQNDEVPGGRANLLNRMLSGSCFGDVRCLPVFCQKVLQELFEATSEECVVVCEENLESAFNGRRFVQYIHGNYVPHGALRRPAVRLHWGFCRASLARESVVQ</sequence>
<organism evidence="1 2">
    <name type="scientific">Nitrospira defluvii</name>
    <dbReference type="NCBI Taxonomy" id="330214"/>
    <lineage>
        <taxon>Bacteria</taxon>
        <taxon>Pseudomonadati</taxon>
        <taxon>Nitrospirota</taxon>
        <taxon>Nitrospiria</taxon>
        <taxon>Nitrospirales</taxon>
        <taxon>Nitrospiraceae</taxon>
        <taxon>Nitrospira</taxon>
    </lineage>
</organism>
<evidence type="ECO:0000313" key="2">
    <source>
        <dbReference type="Proteomes" id="UP000675880"/>
    </source>
</evidence>
<evidence type="ECO:0000313" key="1">
    <source>
        <dbReference type="EMBL" id="CAE6691952.1"/>
    </source>
</evidence>
<protein>
    <submittedName>
        <fullName evidence="1">Uncharacterized protein</fullName>
    </submittedName>
</protein>